<comment type="similarity">
    <text evidence="2">Belongs to the SusD family.</text>
</comment>
<dbReference type="Pfam" id="PF14322">
    <property type="entry name" value="SusD-like_3"/>
    <property type="match status" value="1"/>
</dbReference>
<feature type="domain" description="SusD-like N-terminal" evidence="7">
    <location>
        <begin position="94"/>
        <end position="216"/>
    </location>
</feature>
<keyword evidence="4" id="KW-0472">Membrane</keyword>
<evidence type="ECO:0000313" key="8">
    <source>
        <dbReference type="EMBL" id="MFC4871685.1"/>
    </source>
</evidence>
<protein>
    <submittedName>
        <fullName evidence="8">RagB/SusD family nutrient uptake outer membrane protein</fullName>
    </submittedName>
</protein>
<dbReference type="EMBL" id="JBHSJJ010000004">
    <property type="protein sequence ID" value="MFC4871685.1"/>
    <property type="molecule type" value="Genomic_DNA"/>
</dbReference>
<proteinExistence type="inferred from homology"/>
<name>A0ABV9T074_9BACT</name>
<comment type="subcellular location">
    <subcellularLocation>
        <location evidence="1">Cell outer membrane</location>
    </subcellularLocation>
</comment>
<dbReference type="Pfam" id="PF07980">
    <property type="entry name" value="SusD_RagB"/>
    <property type="match status" value="1"/>
</dbReference>
<dbReference type="Proteomes" id="UP001595818">
    <property type="component" value="Unassembled WGS sequence"/>
</dbReference>
<dbReference type="SUPFAM" id="SSF48452">
    <property type="entry name" value="TPR-like"/>
    <property type="match status" value="1"/>
</dbReference>
<feature type="domain" description="RagB/SusD" evidence="6">
    <location>
        <begin position="331"/>
        <end position="484"/>
    </location>
</feature>
<dbReference type="InterPro" id="IPR011990">
    <property type="entry name" value="TPR-like_helical_dom_sf"/>
</dbReference>
<gene>
    <name evidence="8" type="ORF">ACFPFU_08305</name>
</gene>
<keyword evidence="3" id="KW-0732">Signal</keyword>
<evidence type="ECO:0000313" key="9">
    <source>
        <dbReference type="Proteomes" id="UP001595818"/>
    </source>
</evidence>
<evidence type="ECO:0000259" key="7">
    <source>
        <dbReference type="Pfam" id="PF14322"/>
    </source>
</evidence>
<evidence type="ECO:0000256" key="5">
    <source>
        <dbReference type="ARBA" id="ARBA00023237"/>
    </source>
</evidence>
<organism evidence="8 9">
    <name type="scientific">Negadavirga shengliensis</name>
    <dbReference type="NCBI Taxonomy" id="1389218"/>
    <lineage>
        <taxon>Bacteria</taxon>
        <taxon>Pseudomonadati</taxon>
        <taxon>Bacteroidota</taxon>
        <taxon>Cytophagia</taxon>
        <taxon>Cytophagales</taxon>
        <taxon>Cyclobacteriaceae</taxon>
        <taxon>Negadavirga</taxon>
    </lineage>
</organism>
<keyword evidence="5" id="KW-0998">Cell outer membrane</keyword>
<evidence type="ECO:0000256" key="2">
    <source>
        <dbReference type="ARBA" id="ARBA00006275"/>
    </source>
</evidence>
<evidence type="ECO:0000256" key="4">
    <source>
        <dbReference type="ARBA" id="ARBA00023136"/>
    </source>
</evidence>
<comment type="caution">
    <text evidence="8">The sequence shown here is derived from an EMBL/GenBank/DDBJ whole genome shotgun (WGS) entry which is preliminary data.</text>
</comment>
<evidence type="ECO:0000256" key="3">
    <source>
        <dbReference type="ARBA" id="ARBA00022729"/>
    </source>
</evidence>
<dbReference type="PROSITE" id="PS51257">
    <property type="entry name" value="PROKAR_LIPOPROTEIN"/>
    <property type="match status" value="1"/>
</dbReference>
<keyword evidence="9" id="KW-1185">Reference proteome</keyword>
<dbReference type="RefSeq" id="WP_377063393.1">
    <property type="nucleotide sequence ID" value="NZ_JBHSJJ010000004.1"/>
</dbReference>
<dbReference type="CDD" id="cd08977">
    <property type="entry name" value="SusD"/>
    <property type="match status" value="1"/>
</dbReference>
<evidence type="ECO:0000256" key="1">
    <source>
        <dbReference type="ARBA" id="ARBA00004442"/>
    </source>
</evidence>
<reference evidence="9" key="1">
    <citation type="journal article" date="2019" name="Int. J. Syst. Evol. Microbiol.">
        <title>The Global Catalogue of Microorganisms (GCM) 10K type strain sequencing project: providing services to taxonomists for standard genome sequencing and annotation.</title>
        <authorList>
            <consortium name="The Broad Institute Genomics Platform"/>
            <consortium name="The Broad Institute Genome Sequencing Center for Infectious Disease"/>
            <person name="Wu L."/>
            <person name="Ma J."/>
        </authorList>
    </citation>
    <scope>NUCLEOTIDE SEQUENCE [LARGE SCALE GENOMIC DNA]</scope>
    <source>
        <strain evidence="9">CGMCC 4.7466</strain>
    </source>
</reference>
<dbReference type="InterPro" id="IPR012944">
    <property type="entry name" value="SusD_RagB_dom"/>
</dbReference>
<sequence>MKKYNKPYISHLILLIVMMGLSACEDLLLEQPKTVAVENFYNTAEEVETAVNAVYSPLRSMRAEQIAVLDAHTDWGYGRGSRAQYNDFAGLNPTNINTAGSRWDSFYQAIRNANLVIANAPNGSNISEEHIRLYVAEAKFLRALSYFDLVRNWGGVPLRTENTMQEIDLPRSSVQDVYGLILADLAEAETNLPETPKHLGRPTVYAAKTLLADVYLFLGQYENAKNKASEVIQSNRFSLVPVTSKADIQWNIFGPELTTSPEEIFYFKFARELEQGNWMLWVLNHPSTGYFNFGGAYAHYSDATNPFYMEWDDDDIRKDLWDQVDFGLGSTTLVSGKYIDPNAISQTGAGNDLPIYRYAEVLLIFAEAAARSDGAVGQEAVEALNQVKRRAYGNPPQSPSPVDYQFGANEIDPFLDAVLQERAYEFQFEGKRWLDLKRTGRAQEFVMKNKGLTIAEAHYLWPIPLQETNFNGAIDPATDQNPGY</sequence>
<accession>A0ABV9T074</accession>
<evidence type="ECO:0000259" key="6">
    <source>
        <dbReference type="Pfam" id="PF07980"/>
    </source>
</evidence>
<dbReference type="Gene3D" id="1.25.40.390">
    <property type="match status" value="1"/>
</dbReference>
<dbReference type="InterPro" id="IPR033985">
    <property type="entry name" value="SusD-like_N"/>
</dbReference>